<name>A0A8J2JYD5_9HEXA</name>
<dbReference type="EMBL" id="CAJVCH010175258">
    <property type="protein sequence ID" value="CAG7729210.1"/>
    <property type="molecule type" value="Genomic_DNA"/>
</dbReference>
<proteinExistence type="predicted"/>
<dbReference type="OrthoDB" id="93990at2759"/>
<dbReference type="Pfam" id="PF10551">
    <property type="entry name" value="MULE"/>
    <property type="match status" value="1"/>
</dbReference>
<keyword evidence="2" id="KW-0863">Zinc-finger</keyword>
<dbReference type="Proteomes" id="UP000708208">
    <property type="component" value="Unassembled WGS sequence"/>
</dbReference>
<sequence length="351" mass="39716">MTNDLGTTHEKDDDIQLKVTFKRSIEIAYHKIWEIEQCNGPFEKNSHNSSVTPRANSRVLESVDLLLSSLLVSPSPDPIADYNGAGICQYNKGANHLVFEGYRFVQDSHNKNEDKRHWKCVEYKISKCRGRVTTQGDEVIRNNDNHNHTPSQAKISARKAVEEMKKLAKSSLEPPHQILSSVVPATSPAAQAQLPRIPAMLRTIQRQRQMVNSPVAIPQCVNNLVVPQEFQITDKGEDFLLVDEGRDSSRMIMLGTKENLVHLYSSNQIFADGTFKSCPLLFSQFFTIHGVVHGKVFPLVYVLLKNKEERTYLRMLEVLKSNVSQDPATVTTDFEQALINAFTQKFPTSRH</sequence>
<evidence type="ECO:0000256" key="1">
    <source>
        <dbReference type="ARBA" id="ARBA00022723"/>
    </source>
</evidence>
<organism evidence="6 7">
    <name type="scientific">Allacma fusca</name>
    <dbReference type="NCBI Taxonomy" id="39272"/>
    <lineage>
        <taxon>Eukaryota</taxon>
        <taxon>Metazoa</taxon>
        <taxon>Ecdysozoa</taxon>
        <taxon>Arthropoda</taxon>
        <taxon>Hexapoda</taxon>
        <taxon>Collembola</taxon>
        <taxon>Symphypleona</taxon>
        <taxon>Sminthuridae</taxon>
        <taxon>Allacma</taxon>
    </lineage>
</organism>
<dbReference type="Pfam" id="PF04500">
    <property type="entry name" value="FLYWCH"/>
    <property type="match status" value="1"/>
</dbReference>
<keyword evidence="3" id="KW-0862">Zinc</keyword>
<feature type="domain" description="MULE transposase" evidence="5">
    <location>
        <begin position="270"/>
        <end position="351"/>
    </location>
</feature>
<evidence type="ECO:0000256" key="3">
    <source>
        <dbReference type="ARBA" id="ARBA00022833"/>
    </source>
</evidence>
<feature type="non-terminal residue" evidence="6">
    <location>
        <position position="351"/>
    </location>
</feature>
<evidence type="ECO:0000313" key="6">
    <source>
        <dbReference type="EMBL" id="CAG7729210.1"/>
    </source>
</evidence>
<reference evidence="6" key="1">
    <citation type="submission" date="2021-06" db="EMBL/GenBank/DDBJ databases">
        <authorList>
            <person name="Hodson N. C."/>
            <person name="Mongue J. A."/>
            <person name="Jaron S. K."/>
        </authorList>
    </citation>
    <scope>NUCLEOTIDE SEQUENCE</scope>
</reference>
<feature type="domain" description="FLYWCH-type" evidence="4">
    <location>
        <begin position="91"/>
        <end position="148"/>
    </location>
</feature>
<evidence type="ECO:0000313" key="7">
    <source>
        <dbReference type="Proteomes" id="UP000708208"/>
    </source>
</evidence>
<dbReference type="InterPro" id="IPR018289">
    <property type="entry name" value="MULE_transposase_dom"/>
</dbReference>
<dbReference type="AlphaFoldDB" id="A0A8J2JYD5"/>
<evidence type="ECO:0000256" key="2">
    <source>
        <dbReference type="ARBA" id="ARBA00022771"/>
    </source>
</evidence>
<dbReference type="InterPro" id="IPR007588">
    <property type="entry name" value="Znf_FLYWCH"/>
</dbReference>
<protein>
    <recommendedName>
        <fullName evidence="8">FLYWCH-type domain-containing protein</fullName>
    </recommendedName>
</protein>
<accession>A0A8J2JYD5</accession>
<evidence type="ECO:0000259" key="4">
    <source>
        <dbReference type="Pfam" id="PF04500"/>
    </source>
</evidence>
<keyword evidence="7" id="KW-1185">Reference proteome</keyword>
<evidence type="ECO:0000259" key="5">
    <source>
        <dbReference type="Pfam" id="PF10551"/>
    </source>
</evidence>
<evidence type="ECO:0008006" key="8">
    <source>
        <dbReference type="Google" id="ProtNLM"/>
    </source>
</evidence>
<comment type="caution">
    <text evidence="6">The sequence shown here is derived from an EMBL/GenBank/DDBJ whole genome shotgun (WGS) entry which is preliminary data.</text>
</comment>
<gene>
    <name evidence="6" type="ORF">AFUS01_LOCUS17943</name>
</gene>
<keyword evidence="1" id="KW-0479">Metal-binding</keyword>
<dbReference type="GO" id="GO:0008270">
    <property type="term" value="F:zinc ion binding"/>
    <property type="evidence" value="ECO:0007669"/>
    <property type="project" value="UniProtKB-KW"/>
</dbReference>